<protein>
    <submittedName>
        <fullName evidence="1">Uncharacterized protein</fullName>
    </submittedName>
</protein>
<dbReference type="InterPro" id="IPR011042">
    <property type="entry name" value="6-blade_b-propeller_TolB-like"/>
</dbReference>
<dbReference type="SUPFAM" id="SSF101898">
    <property type="entry name" value="NHL repeat"/>
    <property type="match status" value="1"/>
</dbReference>
<evidence type="ECO:0000313" key="2">
    <source>
        <dbReference type="Proteomes" id="UP001642464"/>
    </source>
</evidence>
<organism evidence="1 2">
    <name type="scientific">Durusdinium trenchii</name>
    <dbReference type="NCBI Taxonomy" id="1381693"/>
    <lineage>
        <taxon>Eukaryota</taxon>
        <taxon>Sar</taxon>
        <taxon>Alveolata</taxon>
        <taxon>Dinophyceae</taxon>
        <taxon>Suessiales</taxon>
        <taxon>Symbiodiniaceae</taxon>
        <taxon>Durusdinium</taxon>
    </lineage>
</organism>
<gene>
    <name evidence="1" type="ORF">SCF082_LOCUS10028</name>
</gene>
<name>A0ABP0J399_9DINO</name>
<comment type="caution">
    <text evidence="1">The sequence shown here is derived from an EMBL/GenBank/DDBJ whole genome shotgun (WGS) entry which is preliminary data.</text>
</comment>
<dbReference type="Proteomes" id="UP001642464">
    <property type="component" value="Unassembled WGS sequence"/>
</dbReference>
<accession>A0ABP0J399</accession>
<dbReference type="EMBL" id="CAXAMM010005836">
    <property type="protein sequence ID" value="CAK9008811.1"/>
    <property type="molecule type" value="Genomic_DNA"/>
</dbReference>
<evidence type="ECO:0000313" key="1">
    <source>
        <dbReference type="EMBL" id="CAK9008811.1"/>
    </source>
</evidence>
<sequence>MPIGFIGRFALIAFECAGYPLAPRQTSDKCLCPQHEGSGWSSEQDRCLSSSITSCLECPSQQWCAKLKDLAGDGLQIFWGDCRSSTCTAATESSFAFAVSIAVDQENNIFFTDSGNNRIRMLDAKLNALITIAGTGEVGFAGDGKLGRDALLRHPEGLALKPNTQGQEAGAQNLVLMI</sequence>
<reference evidence="1 2" key="1">
    <citation type="submission" date="2024-02" db="EMBL/GenBank/DDBJ databases">
        <authorList>
            <person name="Chen Y."/>
            <person name="Shah S."/>
            <person name="Dougan E. K."/>
            <person name="Thang M."/>
            <person name="Chan C."/>
        </authorList>
    </citation>
    <scope>NUCLEOTIDE SEQUENCE [LARGE SCALE GENOMIC DNA]</scope>
</reference>
<keyword evidence="2" id="KW-1185">Reference proteome</keyword>
<dbReference type="Gene3D" id="2.120.10.30">
    <property type="entry name" value="TolB, C-terminal domain"/>
    <property type="match status" value="1"/>
</dbReference>
<proteinExistence type="predicted"/>